<dbReference type="AlphaFoldDB" id="A0AAV4T6T4"/>
<keyword evidence="2" id="KW-1185">Reference proteome</keyword>
<organism evidence="1 2">
    <name type="scientific">Caerostris darwini</name>
    <dbReference type="NCBI Taxonomy" id="1538125"/>
    <lineage>
        <taxon>Eukaryota</taxon>
        <taxon>Metazoa</taxon>
        <taxon>Ecdysozoa</taxon>
        <taxon>Arthropoda</taxon>
        <taxon>Chelicerata</taxon>
        <taxon>Arachnida</taxon>
        <taxon>Araneae</taxon>
        <taxon>Araneomorphae</taxon>
        <taxon>Entelegynae</taxon>
        <taxon>Araneoidea</taxon>
        <taxon>Araneidae</taxon>
        <taxon>Caerostris</taxon>
    </lineage>
</organism>
<proteinExistence type="predicted"/>
<accession>A0AAV4T6T4</accession>
<evidence type="ECO:0000313" key="2">
    <source>
        <dbReference type="Proteomes" id="UP001054837"/>
    </source>
</evidence>
<dbReference type="Proteomes" id="UP001054837">
    <property type="component" value="Unassembled WGS sequence"/>
</dbReference>
<protein>
    <submittedName>
        <fullName evidence="1">Uncharacterized protein</fullName>
    </submittedName>
</protein>
<gene>
    <name evidence="1" type="ORF">CDAR_377211</name>
</gene>
<evidence type="ECO:0000313" key="1">
    <source>
        <dbReference type="EMBL" id="GIY42298.1"/>
    </source>
</evidence>
<comment type="caution">
    <text evidence="1">The sequence shown here is derived from an EMBL/GenBank/DDBJ whole genome shotgun (WGS) entry which is preliminary data.</text>
</comment>
<sequence>MYSPWNLDRRKIKKISDIPRELNVAHKFGKEFKTSVNMGQMPQGRSCSKYALTRACNWDCQTIRQRYIEEVLLHHVLRFRGVVSIILFAVCQKKAMMFNGSYSHQFCKI</sequence>
<dbReference type="EMBL" id="BPLQ01009176">
    <property type="protein sequence ID" value="GIY42298.1"/>
    <property type="molecule type" value="Genomic_DNA"/>
</dbReference>
<name>A0AAV4T6T4_9ARAC</name>
<reference evidence="1 2" key="1">
    <citation type="submission" date="2021-06" db="EMBL/GenBank/DDBJ databases">
        <title>Caerostris darwini draft genome.</title>
        <authorList>
            <person name="Kono N."/>
            <person name="Arakawa K."/>
        </authorList>
    </citation>
    <scope>NUCLEOTIDE SEQUENCE [LARGE SCALE GENOMIC DNA]</scope>
</reference>